<evidence type="ECO:0000256" key="1">
    <source>
        <dbReference type="ARBA" id="ARBA00005485"/>
    </source>
</evidence>
<accession>B9N4D1</accession>
<feature type="coiled-coil region" evidence="3">
    <location>
        <begin position="544"/>
        <end position="581"/>
    </location>
</feature>
<dbReference type="InParanoid" id="B9N4D1"/>
<proteinExistence type="inferred from homology"/>
<dbReference type="GO" id="GO:0009904">
    <property type="term" value="P:chloroplast accumulation movement"/>
    <property type="evidence" value="ECO:0000318"/>
    <property type="project" value="GO_Central"/>
</dbReference>
<dbReference type="PANTHER" id="PTHR32054:SF17">
    <property type="entry name" value="EXPRESSED PROTEIN"/>
    <property type="match status" value="1"/>
</dbReference>
<name>B9N4D1_POPTR</name>
<sequence length="621" mass="70814">MEGQKHKEKKLLAHVEIVSWEIYILLVRLKPNVSNQCMKVALTLFGEKGDHKKPRSSGVSGDEMEKEKDVETLLKDLANYKVQMAAKDSAYSQLLLKLEHYQKSSEELSLLLKKSEVERDVYCEDCREARTRIHELEAKVKEMTDELLETGKIREKLTHVLSELKSTEEEILGMETQLATAREVNLKALAEAELMATAANMEKKRSEELVKHVAELNEAILVSKLASFEAEKEKCMVLSDKDARLESAMEMAAQAQEQVEDMKKRLEIMQELENQLLAKSVLVDSLQAELNQASELLSSSNKTVSDAVKDLNQLNVDLIVKERDNSDHTFYFGALETELNQLEAELKNENEEASHLSRNMEILMDELQEAKTKIYEIKEREKEAQIEIAVLKSELHKGRSELSAAEARSGSVKPGLYLAVQQLAVEAEAAERENQRLKGLDKVTEESEDFGLMHTDQYEKYSCQDVDAFQKNESNAESVKRRNENDGNITISLEEYEFLIRKAEKAGEFLRRESSNMSITSITSENKYESQLLKKELEIAIVKNRELRTRLEQAVTRAEAAEKAKTILEDQQKRRQEQKQRIKAAIVGLHEESTSREFSSSTYGSAPKEYQPLGKVLNMKF</sequence>
<feature type="coiled-coil region" evidence="3">
    <location>
        <begin position="126"/>
        <end position="209"/>
    </location>
</feature>
<evidence type="ECO:0000256" key="3">
    <source>
        <dbReference type="SAM" id="Coils"/>
    </source>
</evidence>
<dbReference type="PANTHER" id="PTHR32054">
    <property type="entry name" value="HEAVY CHAIN, PUTATIVE, EXPRESSED-RELATED-RELATED"/>
    <property type="match status" value="1"/>
</dbReference>
<dbReference type="HOGENOM" id="CLU_031158_0_0_1"/>
<dbReference type="InterPro" id="IPR008545">
    <property type="entry name" value="Web"/>
</dbReference>
<protein>
    <submittedName>
        <fullName evidence="4">Uncharacterized protein</fullName>
    </submittedName>
</protein>
<gene>
    <name evidence="4" type="ORF">POPTR_015G061500</name>
</gene>
<evidence type="ECO:0000256" key="2">
    <source>
        <dbReference type="ARBA" id="ARBA00023054"/>
    </source>
</evidence>
<keyword evidence="5" id="KW-1185">Reference proteome</keyword>
<dbReference type="Proteomes" id="UP000006729">
    <property type="component" value="Chromosome 15"/>
</dbReference>
<dbReference type="EMBL" id="CM009304">
    <property type="protein sequence ID" value="PNT00677.1"/>
    <property type="molecule type" value="Genomic_DNA"/>
</dbReference>
<dbReference type="AlphaFoldDB" id="B9N4D1"/>
<evidence type="ECO:0000313" key="4">
    <source>
        <dbReference type="EMBL" id="PNT00677.1"/>
    </source>
</evidence>
<dbReference type="GO" id="GO:0005829">
    <property type="term" value="C:cytosol"/>
    <property type="evidence" value="ECO:0000318"/>
    <property type="project" value="GO_Central"/>
</dbReference>
<evidence type="ECO:0000313" key="5">
    <source>
        <dbReference type="Proteomes" id="UP000006729"/>
    </source>
</evidence>
<reference evidence="4 5" key="1">
    <citation type="journal article" date="2006" name="Science">
        <title>The genome of black cottonwood, Populus trichocarpa (Torr. &amp; Gray).</title>
        <authorList>
            <person name="Tuskan G.A."/>
            <person name="Difazio S."/>
            <person name="Jansson S."/>
            <person name="Bohlmann J."/>
            <person name="Grigoriev I."/>
            <person name="Hellsten U."/>
            <person name="Putnam N."/>
            <person name="Ralph S."/>
            <person name="Rombauts S."/>
            <person name="Salamov A."/>
            <person name="Schein J."/>
            <person name="Sterck L."/>
            <person name="Aerts A."/>
            <person name="Bhalerao R.R."/>
            <person name="Bhalerao R.P."/>
            <person name="Blaudez D."/>
            <person name="Boerjan W."/>
            <person name="Brun A."/>
            <person name="Brunner A."/>
            <person name="Busov V."/>
            <person name="Campbell M."/>
            <person name="Carlson J."/>
            <person name="Chalot M."/>
            <person name="Chapman J."/>
            <person name="Chen G.L."/>
            <person name="Cooper D."/>
            <person name="Coutinho P.M."/>
            <person name="Couturier J."/>
            <person name="Covert S."/>
            <person name="Cronk Q."/>
            <person name="Cunningham R."/>
            <person name="Davis J."/>
            <person name="Degroeve S."/>
            <person name="Dejardin A."/>
            <person name="Depamphilis C."/>
            <person name="Detter J."/>
            <person name="Dirks B."/>
            <person name="Dubchak I."/>
            <person name="Duplessis S."/>
            <person name="Ehlting J."/>
            <person name="Ellis B."/>
            <person name="Gendler K."/>
            <person name="Goodstein D."/>
            <person name="Gribskov M."/>
            <person name="Grimwood J."/>
            <person name="Groover A."/>
            <person name="Gunter L."/>
            <person name="Hamberger B."/>
            <person name="Heinze B."/>
            <person name="Helariutta Y."/>
            <person name="Henrissat B."/>
            <person name="Holligan D."/>
            <person name="Holt R."/>
            <person name="Huang W."/>
            <person name="Islam-Faridi N."/>
            <person name="Jones S."/>
            <person name="Jones-Rhoades M."/>
            <person name="Jorgensen R."/>
            <person name="Joshi C."/>
            <person name="Kangasjarvi J."/>
            <person name="Karlsson J."/>
            <person name="Kelleher C."/>
            <person name="Kirkpatrick R."/>
            <person name="Kirst M."/>
            <person name="Kohler A."/>
            <person name="Kalluri U."/>
            <person name="Larimer F."/>
            <person name="Leebens-Mack J."/>
            <person name="Leple J.C."/>
            <person name="Locascio P."/>
            <person name="Lou Y."/>
            <person name="Lucas S."/>
            <person name="Martin F."/>
            <person name="Montanini B."/>
            <person name="Napoli C."/>
            <person name="Nelson D.R."/>
            <person name="Nelson C."/>
            <person name="Nieminen K."/>
            <person name="Nilsson O."/>
            <person name="Pereda V."/>
            <person name="Peter G."/>
            <person name="Philippe R."/>
            <person name="Pilate G."/>
            <person name="Poliakov A."/>
            <person name="Razumovskaya J."/>
            <person name="Richardson P."/>
            <person name="Rinaldi C."/>
            <person name="Ritland K."/>
            <person name="Rouze P."/>
            <person name="Ryaboy D."/>
            <person name="Schmutz J."/>
            <person name="Schrader J."/>
            <person name="Segerman B."/>
            <person name="Shin H."/>
            <person name="Siddiqui A."/>
            <person name="Sterky F."/>
            <person name="Terry A."/>
            <person name="Tsai C.J."/>
            <person name="Uberbacher E."/>
            <person name="Unneberg P."/>
            <person name="Vahala J."/>
            <person name="Wall K."/>
            <person name="Wessler S."/>
            <person name="Yang G."/>
            <person name="Yin T."/>
            <person name="Douglas C."/>
            <person name="Marra M."/>
            <person name="Sandberg G."/>
            <person name="Van de Peer Y."/>
            <person name="Rokhsar D."/>
        </authorList>
    </citation>
    <scope>NUCLEOTIDE SEQUENCE [LARGE SCALE GENOMIC DNA]</scope>
    <source>
        <strain evidence="5">cv. Nisqually</strain>
    </source>
</reference>
<dbReference type="Pfam" id="PF05701">
    <property type="entry name" value="WEMBL"/>
    <property type="match status" value="1"/>
</dbReference>
<dbReference type="GO" id="GO:0009903">
    <property type="term" value="P:chloroplast avoidance movement"/>
    <property type="evidence" value="ECO:0000318"/>
    <property type="project" value="GO_Central"/>
</dbReference>
<feature type="coiled-coil region" evidence="3">
    <location>
        <begin position="238"/>
        <end position="303"/>
    </location>
</feature>
<dbReference type="eggNOG" id="ENOG502QWB1">
    <property type="taxonomic scope" value="Eukaryota"/>
</dbReference>
<dbReference type="STRING" id="3694.B9N4D1"/>
<comment type="similarity">
    <text evidence="1">Belongs to the WEB family.</text>
</comment>
<keyword evidence="2 3" id="KW-0175">Coiled coil</keyword>
<organism evidence="4 5">
    <name type="scientific">Populus trichocarpa</name>
    <name type="common">Western balsam poplar</name>
    <name type="synonym">Populus balsamifera subsp. trichocarpa</name>
    <dbReference type="NCBI Taxonomy" id="3694"/>
    <lineage>
        <taxon>Eukaryota</taxon>
        <taxon>Viridiplantae</taxon>
        <taxon>Streptophyta</taxon>
        <taxon>Embryophyta</taxon>
        <taxon>Tracheophyta</taxon>
        <taxon>Spermatophyta</taxon>
        <taxon>Magnoliopsida</taxon>
        <taxon>eudicotyledons</taxon>
        <taxon>Gunneridae</taxon>
        <taxon>Pentapetalae</taxon>
        <taxon>rosids</taxon>
        <taxon>fabids</taxon>
        <taxon>Malpighiales</taxon>
        <taxon>Salicaceae</taxon>
        <taxon>Saliceae</taxon>
        <taxon>Populus</taxon>
    </lineage>
</organism>
<feature type="coiled-coil region" evidence="3">
    <location>
        <begin position="332"/>
        <end position="440"/>
    </location>
</feature>